<keyword evidence="2" id="KW-1185">Reference proteome</keyword>
<dbReference type="EMBL" id="JARQWQ010000028">
    <property type="protein sequence ID" value="KAK2562655.1"/>
    <property type="molecule type" value="Genomic_DNA"/>
</dbReference>
<dbReference type="AlphaFoldDB" id="A0AAD9V6L7"/>
<accession>A0AAD9V6L7</accession>
<name>A0AAD9V6L7_ACRCE</name>
<protein>
    <submittedName>
        <fullName evidence="1">Uncharacterized protein</fullName>
    </submittedName>
</protein>
<reference evidence="1" key="1">
    <citation type="journal article" date="2023" name="G3 (Bethesda)">
        <title>Whole genome assembly and annotation of the endangered Caribbean coral Acropora cervicornis.</title>
        <authorList>
            <person name="Selwyn J.D."/>
            <person name="Vollmer S.V."/>
        </authorList>
    </citation>
    <scope>NUCLEOTIDE SEQUENCE</scope>
    <source>
        <strain evidence="1">K2</strain>
    </source>
</reference>
<evidence type="ECO:0000313" key="2">
    <source>
        <dbReference type="Proteomes" id="UP001249851"/>
    </source>
</evidence>
<reference evidence="1" key="2">
    <citation type="journal article" date="2023" name="Science">
        <title>Genomic signatures of disease resistance in endangered staghorn corals.</title>
        <authorList>
            <person name="Vollmer S.V."/>
            <person name="Selwyn J.D."/>
            <person name="Despard B.A."/>
            <person name="Roesel C.L."/>
        </authorList>
    </citation>
    <scope>NUCLEOTIDE SEQUENCE</scope>
    <source>
        <strain evidence="1">K2</strain>
    </source>
</reference>
<gene>
    <name evidence="1" type="ORF">P5673_014347</name>
</gene>
<comment type="caution">
    <text evidence="1">The sequence shown here is derived from an EMBL/GenBank/DDBJ whole genome shotgun (WGS) entry which is preliminary data.</text>
</comment>
<sequence>MYEENHESTRKTVVAKLKEAGQPRHKIIQVTGHARELFLVDYDEATENERKQLSYTASGYSASASTSLVQRSIQAVISSNPPRPAEALNTKETSPANPYELCDILPFFTPSHSITMTAKDLQQQPFQVFNQCVFNTKDNMPPARLLTKPKTEEKTCHHRLGLELTD</sequence>
<proteinExistence type="predicted"/>
<evidence type="ECO:0000313" key="1">
    <source>
        <dbReference type="EMBL" id="KAK2562655.1"/>
    </source>
</evidence>
<organism evidence="1 2">
    <name type="scientific">Acropora cervicornis</name>
    <name type="common">Staghorn coral</name>
    <dbReference type="NCBI Taxonomy" id="6130"/>
    <lineage>
        <taxon>Eukaryota</taxon>
        <taxon>Metazoa</taxon>
        <taxon>Cnidaria</taxon>
        <taxon>Anthozoa</taxon>
        <taxon>Hexacorallia</taxon>
        <taxon>Scleractinia</taxon>
        <taxon>Astrocoeniina</taxon>
        <taxon>Acroporidae</taxon>
        <taxon>Acropora</taxon>
    </lineage>
</organism>
<dbReference type="Proteomes" id="UP001249851">
    <property type="component" value="Unassembled WGS sequence"/>
</dbReference>